<name>A0A8J4EI05_9ACTN</name>
<evidence type="ECO:0000256" key="1">
    <source>
        <dbReference type="SAM" id="MobiDB-lite"/>
    </source>
</evidence>
<dbReference type="AlphaFoldDB" id="A0A8J4EI05"/>
<protein>
    <submittedName>
        <fullName evidence="2">Uncharacterized protein</fullName>
    </submittedName>
</protein>
<proteinExistence type="predicted"/>
<evidence type="ECO:0000313" key="2">
    <source>
        <dbReference type="EMBL" id="GIJ72732.1"/>
    </source>
</evidence>
<evidence type="ECO:0000313" key="3">
    <source>
        <dbReference type="Proteomes" id="UP000635606"/>
    </source>
</evidence>
<dbReference type="Proteomes" id="UP000635606">
    <property type="component" value="Unassembled WGS sequence"/>
</dbReference>
<dbReference type="EMBL" id="BOPH01000105">
    <property type="protein sequence ID" value="GIJ72732.1"/>
    <property type="molecule type" value="Genomic_DNA"/>
</dbReference>
<feature type="region of interest" description="Disordered" evidence="1">
    <location>
        <begin position="56"/>
        <end position="125"/>
    </location>
</feature>
<gene>
    <name evidence="2" type="ORF">Voc01_076490</name>
</gene>
<keyword evidence="3" id="KW-1185">Reference proteome</keyword>
<feature type="compositionally biased region" description="Polar residues" evidence="1">
    <location>
        <begin position="66"/>
        <end position="84"/>
    </location>
</feature>
<organism evidence="2 3">
    <name type="scientific">Virgisporangium ochraceum</name>
    <dbReference type="NCBI Taxonomy" id="65505"/>
    <lineage>
        <taxon>Bacteria</taxon>
        <taxon>Bacillati</taxon>
        <taxon>Actinomycetota</taxon>
        <taxon>Actinomycetes</taxon>
        <taxon>Micromonosporales</taxon>
        <taxon>Micromonosporaceae</taxon>
        <taxon>Virgisporangium</taxon>
    </lineage>
</organism>
<sequence length="125" mass="13284">MSSEGDPLPVGWGLWRARWLLVRCGGAVLSRWEIVVMALFPPAVLLVAVHVLEETGPAIQPPSPPRTAQSDHVIASASTTSTVPRRNLDRRGPLPEGSEEPGRLAARRLEGGRGSGGRARAIPVA</sequence>
<comment type="caution">
    <text evidence="2">The sequence shown here is derived from an EMBL/GenBank/DDBJ whole genome shotgun (WGS) entry which is preliminary data.</text>
</comment>
<reference evidence="2" key="1">
    <citation type="submission" date="2021-01" db="EMBL/GenBank/DDBJ databases">
        <title>Whole genome shotgun sequence of Virgisporangium ochraceum NBRC 16418.</title>
        <authorList>
            <person name="Komaki H."/>
            <person name="Tamura T."/>
        </authorList>
    </citation>
    <scope>NUCLEOTIDE SEQUENCE</scope>
    <source>
        <strain evidence="2">NBRC 16418</strain>
    </source>
</reference>
<accession>A0A8J4EI05</accession>